<dbReference type="PROSITE" id="PS50280">
    <property type="entry name" value="SET"/>
    <property type="match status" value="1"/>
</dbReference>
<proteinExistence type="predicted"/>
<evidence type="ECO:0000259" key="1">
    <source>
        <dbReference type="PROSITE" id="PS50280"/>
    </source>
</evidence>
<dbReference type="Gene3D" id="3.90.1410.10">
    <property type="entry name" value="set domain protein methyltransferase, domain 1"/>
    <property type="match status" value="1"/>
</dbReference>
<reference evidence="2 3" key="1">
    <citation type="journal article" date="2015" name="Genome Announc.">
        <title>Draft Genome Sequence and Gene Annotation of the Entomopathogenic Fungus Verticillium hemipterigenum.</title>
        <authorList>
            <person name="Horn F."/>
            <person name="Habel A."/>
            <person name="Scharf D.H."/>
            <person name="Dworschak J."/>
            <person name="Brakhage A.A."/>
            <person name="Guthke R."/>
            <person name="Hertweck C."/>
            <person name="Linde J."/>
        </authorList>
    </citation>
    <scope>NUCLEOTIDE SEQUENCE [LARGE SCALE GENOMIC DNA]</scope>
</reference>
<organism evidence="2 3">
    <name type="scientific">[Torrubiella] hemipterigena</name>
    <dbReference type="NCBI Taxonomy" id="1531966"/>
    <lineage>
        <taxon>Eukaryota</taxon>
        <taxon>Fungi</taxon>
        <taxon>Dikarya</taxon>
        <taxon>Ascomycota</taxon>
        <taxon>Pezizomycotina</taxon>
        <taxon>Sordariomycetes</taxon>
        <taxon>Hypocreomycetidae</taxon>
        <taxon>Hypocreales</taxon>
        <taxon>Clavicipitaceae</taxon>
        <taxon>Clavicipitaceae incertae sedis</taxon>
        <taxon>'Torrubiella' clade</taxon>
    </lineage>
</organism>
<protein>
    <recommendedName>
        <fullName evidence="1">SET domain-containing protein</fullName>
    </recommendedName>
</protein>
<dbReference type="STRING" id="1531966.A0A0A1TKJ9"/>
<dbReference type="GO" id="GO:0016279">
    <property type="term" value="F:protein-lysine N-methyltransferase activity"/>
    <property type="evidence" value="ECO:0007669"/>
    <property type="project" value="TreeGrafter"/>
</dbReference>
<name>A0A0A1TKJ9_9HYPO</name>
<dbReference type="AlphaFoldDB" id="A0A0A1TKJ9"/>
<dbReference type="Proteomes" id="UP000039046">
    <property type="component" value="Unassembled WGS sequence"/>
</dbReference>
<evidence type="ECO:0000313" key="3">
    <source>
        <dbReference type="Proteomes" id="UP000039046"/>
    </source>
</evidence>
<dbReference type="SUPFAM" id="SSF82199">
    <property type="entry name" value="SET domain"/>
    <property type="match status" value="1"/>
</dbReference>
<dbReference type="OrthoDB" id="441812at2759"/>
<keyword evidence="3" id="KW-1185">Reference proteome</keyword>
<dbReference type="InterPro" id="IPR050600">
    <property type="entry name" value="SETD3_SETD6_MTase"/>
</dbReference>
<dbReference type="InterPro" id="IPR001214">
    <property type="entry name" value="SET_dom"/>
</dbReference>
<sequence length="375" mass="41979">MDSEISALTEWATAGGVILNGIAPKRMPGRGIGIICTRKIRAGEDVLMIPETSFRTLGNTPATVREKLKDARVHAILATNLVLDKAPELDMWSAVLPTKEDFQMLMPFCWPPELQALLPHSSSNELVKQKAAFNSDWEVVNAAYAGEIAKDDFLYAWLLVNTRTFYHADQSTKSRPKEDHMILQPVADLLNHAAHGCSLSFEGHEFTVTTVRDHEAGEEIFISYGSHSNDFLLVQYGFVLPSTSNPWDEICLDPYIIPQLIAAGQKDRLEEAGFWGRYMLDSETPCYRTDVALRSLCLTPTQWQAVLDGERDEDEDREVMNNELLKVLERAAADATAKLETLSTLAAGEEAMRLSLKSRWLQMGALLRRTIARLQ</sequence>
<gene>
    <name evidence="2" type="ORF">VHEMI07040</name>
</gene>
<dbReference type="PANTHER" id="PTHR13271">
    <property type="entry name" value="UNCHARACTERIZED PUTATIVE METHYLTRANSFERASE"/>
    <property type="match status" value="1"/>
</dbReference>
<dbReference type="InterPro" id="IPR046341">
    <property type="entry name" value="SET_dom_sf"/>
</dbReference>
<feature type="domain" description="SET" evidence="1">
    <location>
        <begin position="20"/>
        <end position="225"/>
    </location>
</feature>
<accession>A0A0A1TKJ9</accession>
<dbReference type="Pfam" id="PF00856">
    <property type="entry name" value="SET"/>
    <property type="match status" value="1"/>
</dbReference>
<evidence type="ECO:0000313" key="2">
    <source>
        <dbReference type="EMBL" id="CEJ91320.1"/>
    </source>
</evidence>
<dbReference type="HOGENOM" id="CLU_041939_3_2_1"/>
<dbReference type="EMBL" id="CDHN01000003">
    <property type="protein sequence ID" value="CEJ91320.1"/>
    <property type="molecule type" value="Genomic_DNA"/>
</dbReference>
<dbReference type="PANTHER" id="PTHR13271:SF137">
    <property type="entry name" value="SET DOMAIN-CONTAINING PROTEIN"/>
    <property type="match status" value="1"/>
</dbReference>